<evidence type="ECO:0000313" key="2">
    <source>
        <dbReference type="Ensembl" id="ENSMMOP00000024684.1"/>
    </source>
</evidence>
<keyword evidence="1" id="KW-0812">Transmembrane</keyword>
<organism evidence="2 3">
    <name type="scientific">Mola mola</name>
    <name type="common">Ocean sunfish</name>
    <name type="synonym">Tetraodon mola</name>
    <dbReference type="NCBI Taxonomy" id="94237"/>
    <lineage>
        <taxon>Eukaryota</taxon>
        <taxon>Metazoa</taxon>
        <taxon>Chordata</taxon>
        <taxon>Craniata</taxon>
        <taxon>Vertebrata</taxon>
        <taxon>Euteleostomi</taxon>
        <taxon>Actinopterygii</taxon>
        <taxon>Neopterygii</taxon>
        <taxon>Teleostei</taxon>
        <taxon>Neoteleostei</taxon>
        <taxon>Acanthomorphata</taxon>
        <taxon>Eupercaria</taxon>
        <taxon>Tetraodontiformes</taxon>
        <taxon>Molidae</taxon>
        <taxon>Mola</taxon>
    </lineage>
</organism>
<feature type="transmembrane region" description="Helical" evidence="1">
    <location>
        <begin position="153"/>
        <end position="182"/>
    </location>
</feature>
<dbReference type="AlphaFoldDB" id="A0A3Q3XFA5"/>
<evidence type="ECO:0000313" key="3">
    <source>
        <dbReference type="Proteomes" id="UP000261620"/>
    </source>
</evidence>
<keyword evidence="1" id="KW-0472">Membrane</keyword>
<feature type="transmembrane region" description="Helical" evidence="1">
    <location>
        <begin position="238"/>
        <end position="260"/>
    </location>
</feature>
<dbReference type="Ensembl" id="ENSMMOT00000025097.1">
    <property type="protein sequence ID" value="ENSMMOP00000024684.1"/>
    <property type="gene ID" value="ENSMMOG00000018764.1"/>
</dbReference>
<feature type="transmembrane region" description="Helical" evidence="1">
    <location>
        <begin position="194"/>
        <end position="218"/>
    </location>
</feature>
<name>A0A3Q3XFA5_MOLML</name>
<proteinExistence type="predicted"/>
<dbReference type="Proteomes" id="UP000261620">
    <property type="component" value="Unplaced"/>
</dbReference>
<protein>
    <submittedName>
        <fullName evidence="2">Uncharacterized protein</fullName>
    </submittedName>
</protein>
<feature type="transmembrane region" description="Helical" evidence="1">
    <location>
        <begin position="60"/>
        <end position="85"/>
    </location>
</feature>
<keyword evidence="3" id="KW-1185">Reference proteome</keyword>
<sequence length="288" mass="29756">IRPISKTVEIFVTGRDAASLSFFANDGTSLSSSFFCFSSIWCMMFSLVENIWKRTASHIFVACLSPAFSPAFVTAPWACLMASSWEPVSGNMGSSCSTTMCFLSRDHPLTLDFIPFGLSGGSAPGRDSLGSSLSGAGSDSLSFPLSSLVVDSAAVTLLISAVGVTLLISAVGVTLLISAVGVTLRISAVGVSRLISAVGVTLLISAVGVTLWISAVGVSRLISAIGVTLFNSGADVSLSTLEVFVMTLFISAVGVVPLLVSKSDVFLWASEPNKGKLKSSFSSVAVLL</sequence>
<reference evidence="2" key="2">
    <citation type="submission" date="2025-09" db="UniProtKB">
        <authorList>
            <consortium name="Ensembl"/>
        </authorList>
    </citation>
    <scope>IDENTIFICATION</scope>
</reference>
<accession>A0A3Q3XFA5</accession>
<evidence type="ECO:0000256" key="1">
    <source>
        <dbReference type="SAM" id="Phobius"/>
    </source>
</evidence>
<keyword evidence="1" id="KW-1133">Transmembrane helix</keyword>
<reference evidence="2" key="1">
    <citation type="submission" date="2025-08" db="UniProtKB">
        <authorList>
            <consortium name="Ensembl"/>
        </authorList>
    </citation>
    <scope>IDENTIFICATION</scope>
</reference>
<feature type="transmembrane region" description="Helical" evidence="1">
    <location>
        <begin position="30"/>
        <end position="48"/>
    </location>
</feature>